<accession>A0A126R308</accession>
<gene>
    <name evidence="3" type="ORF">SAMN02910297_01488</name>
    <name evidence="2" type="ORF">YLM1_1804</name>
</gene>
<dbReference type="PATRIC" id="fig|294671.3.peg.1874"/>
<evidence type="ECO:0000313" key="4">
    <source>
        <dbReference type="Proteomes" id="UP000066376"/>
    </source>
</evidence>
<name>A0A126R308_METOL</name>
<reference evidence="4" key="2">
    <citation type="submission" date="2016-02" db="EMBL/GenBank/DDBJ databases">
        <title>The draft genome sequence of the rumen methanogen Methanobrevibacter olleyae YLM1.</title>
        <authorList>
            <consortium name="New Zealand Agricultural Greenhouse Gas Research Centre/Pastoral Greenhouse Gas Research Consortium"/>
            <person name="Kelly W.J."/>
            <person name="Li D."/>
            <person name="Lambie S.C."/>
            <person name="Attwood G.T."/>
            <person name="Altermann E."/>
            <person name="Leahy S.C."/>
        </authorList>
    </citation>
    <scope>NUCLEOTIDE SEQUENCE [LARGE SCALE GENOMIC DNA]</scope>
    <source>
        <strain evidence="4">YLM1</strain>
    </source>
</reference>
<dbReference type="GeneID" id="28490115"/>
<dbReference type="RefSeq" id="WP_067148822.1">
    <property type="nucleotide sequence ID" value="NZ_CP014265.1"/>
</dbReference>
<dbReference type="Proteomes" id="UP000183442">
    <property type="component" value="Unassembled WGS sequence"/>
</dbReference>
<evidence type="ECO:0000313" key="2">
    <source>
        <dbReference type="EMBL" id="AMK16359.1"/>
    </source>
</evidence>
<reference evidence="2 4" key="1">
    <citation type="journal article" date="2016" name="Genome Announc.">
        <title>Draft Genome Sequence of the Rumen Methanogen Methanobrevibacter olleyae YLM1.</title>
        <authorList>
            <person name="Kelly W.J."/>
            <person name="Li D."/>
            <person name="Lambie S.C."/>
            <person name="Cox F."/>
            <person name="Attwood G.T."/>
            <person name="Altermann E."/>
            <person name="Leahy S.C."/>
        </authorList>
    </citation>
    <scope>NUCLEOTIDE SEQUENCE [LARGE SCALE GENOMIC DNA]</scope>
    <source>
        <strain evidence="2 4">YLM1</strain>
    </source>
</reference>
<organism evidence="2 4">
    <name type="scientific">Methanobrevibacter olleyae</name>
    <dbReference type="NCBI Taxonomy" id="294671"/>
    <lineage>
        <taxon>Archaea</taxon>
        <taxon>Methanobacteriati</taxon>
        <taxon>Methanobacteriota</taxon>
        <taxon>Methanomada group</taxon>
        <taxon>Methanobacteria</taxon>
        <taxon>Methanobacteriales</taxon>
        <taxon>Methanobacteriaceae</taxon>
        <taxon>Methanobrevibacter</taxon>
    </lineage>
</organism>
<evidence type="ECO:0000313" key="3">
    <source>
        <dbReference type="EMBL" id="SFL67801.1"/>
    </source>
</evidence>
<feature type="compositionally biased region" description="Low complexity" evidence="1">
    <location>
        <begin position="85"/>
        <end position="122"/>
    </location>
</feature>
<dbReference type="EMBL" id="FOTL01000027">
    <property type="protein sequence ID" value="SFL67801.1"/>
    <property type="molecule type" value="Genomic_DNA"/>
</dbReference>
<dbReference type="EMBL" id="CP014265">
    <property type="protein sequence ID" value="AMK16359.1"/>
    <property type="molecule type" value="Genomic_DNA"/>
</dbReference>
<proteinExistence type="predicted"/>
<dbReference type="AlphaFoldDB" id="A0A126R308"/>
<evidence type="ECO:0000313" key="5">
    <source>
        <dbReference type="Proteomes" id="UP000183442"/>
    </source>
</evidence>
<dbReference type="KEGG" id="mol:YLM1_1804"/>
<reference evidence="5" key="3">
    <citation type="submission" date="2016-10" db="EMBL/GenBank/DDBJ databases">
        <authorList>
            <person name="Varghese N."/>
        </authorList>
    </citation>
    <scope>NUCLEOTIDE SEQUENCE [LARGE SCALE GENOMIC DNA]</scope>
    <source>
        <strain evidence="5">DSM 16632</strain>
    </source>
</reference>
<feature type="region of interest" description="Disordered" evidence="1">
    <location>
        <begin position="37"/>
        <end position="122"/>
    </location>
</feature>
<sequence length="176" mass="17128">MDNSNIIISVIIVLCIAAGVTAYGISEGENTVFNDLTGFSPESSSPSDNGIGDLGTDSKNGTNSGASTSGSSSSSSSGNNGGSGTSSNGGSNSGSSSSNGGSGSSSSGNSSQNQEPSKISSSQAKSIASGFIGEEGAYVSNVKDDGTQYICYIANSNGTVVDAIAISYSGKNLGKI</sequence>
<reference evidence="3" key="4">
    <citation type="submission" date="2016-10" db="EMBL/GenBank/DDBJ databases">
        <authorList>
            <person name="de Groot N.N."/>
        </authorList>
    </citation>
    <scope>NUCLEOTIDE SEQUENCE [LARGE SCALE GENOMIC DNA]</scope>
    <source>
        <strain evidence="3">DSM 16632</strain>
    </source>
</reference>
<dbReference type="Proteomes" id="UP000066376">
    <property type="component" value="Chromosome"/>
</dbReference>
<evidence type="ECO:0000256" key="1">
    <source>
        <dbReference type="SAM" id="MobiDB-lite"/>
    </source>
</evidence>
<feature type="compositionally biased region" description="Low complexity" evidence="1">
    <location>
        <begin position="60"/>
        <end position="78"/>
    </location>
</feature>
<protein>
    <submittedName>
        <fullName evidence="2">Uncharacterized protein</fullName>
    </submittedName>
</protein>
<keyword evidence="4" id="KW-1185">Reference proteome</keyword>